<reference evidence="2 3" key="1">
    <citation type="submission" date="2017-07" db="EMBL/GenBank/DDBJ databases">
        <title>Draft Genome Sequences of Select Purple Nonsulfur Bacteria.</title>
        <authorList>
            <person name="Lasarre B."/>
            <person name="Mckinlay J.B."/>
        </authorList>
    </citation>
    <scope>NUCLEOTIDE SEQUENCE [LARGE SCALE GENOMIC DNA]</scope>
    <source>
        <strain evidence="2 3">DSM 11907</strain>
    </source>
</reference>
<keyword evidence="3" id="KW-1185">Reference proteome</keyword>
<evidence type="ECO:0000313" key="2">
    <source>
        <dbReference type="EMBL" id="RAI34900.1"/>
    </source>
</evidence>
<protein>
    <recommendedName>
        <fullName evidence="4">Hemin uptake protein HemP</fullName>
    </recommendedName>
</protein>
<dbReference type="EMBL" id="NPEU01000286">
    <property type="protein sequence ID" value="RAI34900.1"/>
    <property type="molecule type" value="Genomic_DNA"/>
</dbReference>
<dbReference type="Proteomes" id="UP000248863">
    <property type="component" value="Unassembled WGS sequence"/>
</dbReference>
<dbReference type="RefSeq" id="WP_111358901.1">
    <property type="nucleotide sequence ID" value="NZ_NHSK01000182.1"/>
</dbReference>
<gene>
    <name evidence="2" type="ORF">CH338_20140</name>
</gene>
<feature type="region of interest" description="Disordered" evidence="1">
    <location>
        <begin position="1"/>
        <end position="26"/>
    </location>
</feature>
<evidence type="ECO:0008006" key="4">
    <source>
        <dbReference type="Google" id="ProtNLM"/>
    </source>
</evidence>
<dbReference type="Pfam" id="PF10636">
    <property type="entry name" value="hemP"/>
    <property type="match status" value="1"/>
</dbReference>
<evidence type="ECO:0000313" key="3">
    <source>
        <dbReference type="Proteomes" id="UP000248863"/>
    </source>
</evidence>
<dbReference type="InterPro" id="IPR019600">
    <property type="entry name" value="Hemin_uptake_protein_HemP"/>
</dbReference>
<accession>A0A327K850</accession>
<organism evidence="2 3">
    <name type="scientific">Rhodoplanes elegans</name>
    <dbReference type="NCBI Taxonomy" id="29408"/>
    <lineage>
        <taxon>Bacteria</taxon>
        <taxon>Pseudomonadati</taxon>
        <taxon>Pseudomonadota</taxon>
        <taxon>Alphaproteobacteria</taxon>
        <taxon>Hyphomicrobiales</taxon>
        <taxon>Nitrobacteraceae</taxon>
        <taxon>Rhodoplanes</taxon>
    </lineage>
</organism>
<dbReference type="OrthoDB" id="7870498at2"/>
<dbReference type="Gene3D" id="2.10.70.10">
    <property type="entry name" value="Complement Module, domain 1"/>
    <property type="match status" value="1"/>
</dbReference>
<proteinExistence type="predicted"/>
<comment type="caution">
    <text evidence="2">The sequence shown here is derived from an EMBL/GenBank/DDBJ whole genome shotgun (WGS) entry which is preliminary data.</text>
</comment>
<feature type="compositionally biased region" description="Polar residues" evidence="1">
    <location>
        <begin position="11"/>
        <end position="20"/>
    </location>
</feature>
<evidence type="ECO:0000256" key="1">
    <source>
        <dbReference type="SAM" id="MobiDB-lite"/>
    </source>
</evidence>
<dbReference type="AlphaFoldDB" id="A0A327K850"/>
<sequence length="69" mass="7771">MNRTEIDRGSVSATPATANDTRPERSVPVVDHRIESRDLFVATREIIISHGPDAYRLRLTAQNKLILTK</sequence>
<name>A0A327K850_9BRAD</name>